<dbReference type="PROSITE" id="PS50067">
    <property type="entry name" value="KINESIN_MOTOR_2"/>
    <property type="match status" value="1"/>
</dbReference>
<dbReference type="SMART" id="SM00129">
    <property type="entry name" value="KISc"/>
    <property type="match status" value="1"/>
</dbReference>
<feature type="binding site" evidence="9">
    <location>
        <begin position="85"/>
        <end position="92"/>
    </location>
    <ligand>
        <name>ATP</name>
        <dbReference type="ChEBI" id="CHEBI:30616"/>
    </ligand>
</feature>
<keyword evidence="3 9" id="KW-0547">Nucleotide-binding</keyword>
<feature type="coiled-coil region" evidence="10">
    <location>
        <begin position="362"/>
        <end position="410"/>
    </location>
</feature>
<evidence type="ECO:0000256" key="3">
    <source>
        <dbReference type="ARBA" id="ARBA00022741"/>
    </source>
</evidence>
<keyword evidence="7" id="KW-0961">Cell wall biogenesis/degradation</keyword>
<dbReference type="Gene3D" id="3.40.850.10">
    <property type="entry name" value="Kinesin motor domain"/>
    <property type="match status" value="1"/>
</dbReference>
<evidence type="ECO:0000256" key="5">
    <source>
        <dbReference type="ARBA" id="ARBA00023054"/>
    </source>
</evidence>
<evidence type="ECO:0000256" key="9">
    <source>
        <dbReference type="PROSITE-ProRule" id="PRU00283"/>
    </source>
</evidence>
<dbReference type="CDD" id="cd01372">
    <property type="entry name" value="KISc_KIF4"/>
    <property type="match status" value="1"/>
</dbReference>
<reference evidence="13 14" key="1">
    <citation type="submission" date="2018-10" db="EMBL/GenBank/DDBJ databases">
        <title>A high-quality apple genome assembly.</title>
        <authorList>
            <person name="Hu J."/>
        </authorList>
    </citation>
    <scope>NUCLEOTIDE SEQUENCE [LARGE SCALE GENOMIC DNA]</scope>
    <source>
        <strain evidence="14">cv. HFTH1</strain>
        <tissue evidence="13">Young leaf</tissue>
    </source>
</reference>
<evidence type="ECO:0000256" key="1">
    <source>
        <dbReference type="ARBA" id="ARBA00011738"/>
    </source>
</evidence>
<dbReference type="GO" id="GO:0007052">
    <property type="term" value="P:mitotic spindle organization"/>
    <property type="evidence" value="ECO:0007669"/>
    <property type="project" value="TreeGrafter"/>
</dbReference>
<feature type="compositionally biased region" description="Basic and acidic residues" evidence="11">
    <location>
        <begin position="1189"/>
        <end position="1200"/>
    </location>
</feature>
<sequence>MDSSECVQVAVNVRPLITSELLVGCTDCISVVPGEPQVQIGTHSFTYDYVYGSSGLPSNAVYDDCVAPLVDALFHGYNATVLAYGQTGSGKTYTMGTNYTGEGSNGGIVPKVMESIFKKVETTKDNTEFLIRVSFIEIFKEEVFDLLDPNSSSLHKNEGAAPAKPVPARVPIQIRETVNGGITLAGVTEAEVRTKEEMASYLTRGSLSRATGSTNMNSQSSRSHAIFTITMEQKRIAHSLNGANNDDIGDDILCAKLHLVDLAGSERAKRTGADGMRLKEGIHINKGLLALGNVISALGDEKKRKEGGHDSLGGNSKTVMIACVSPADTNAEETLNTLKYANRARNIQNKAVVNRDPMAAQLQTMRSQIEQLQTELLFYRGDASAPYEELQILKHKVSLLEESNVELRHELQERRVSCEHLKQRAFEAQVEKDKLAMIIESARSGKPWDEIDSNSVQDYDLLKGYVSKIQELEGELLCLKKSNNSKHKRLVECAESDDDSFRSKNILFPSINEYSSDYDTKAGDISVDEIEDHEKEQKEQEFSSLQEKFDRELKELDKALEQKEAEMKRFTTSDTSVLKLHYEKKVQELEHEKKTLQKEIEELRHNLSNISSTSDDGAQKLKEDYLHKLNVLEGQVSELKKKQDAQAQLLRQKQKSDEAAKRLQDEIQRIKTQKVQLQHKIKQESEQFRLWKTSREKEVLQLKKEGRRNEYEMHKLLALNQRQKMVLQRKTEEASMATKRLKELLESRKTSSRAGSGHGPGVQALMQAIEHELEVTVRVHEVRSEYERQMEERARMAKEVAKLKEEAEMLIRTNFSDYPESMSPGARNSRIYALENMLATSSSTLVSMASQLSEAEERERGFTGRARWNQVRSLADAKNVMNHLFNLASSSRCLLRDKEVAYRERDLEIRDLKEKVVSLSRFLRKSEMQRSELVHQNAALKKFAMNCSKDADLNNGGHKYDLRKLENRASFIWEDMDTSDSEKSEAEEDGDWVMSGKRPSKKRKSKSGSSSGGGYNESEIKNVGGFKLDASGEGIVSVKKSESGVCCSCSKSSSCKTSKCECRSSRGTCGSSCGCAAAKCSNRESASLVAQESAHAEVSEVIRNEIGTDEEEKNQILVTHGARLLQNALVDNSSETTDDGEPRRKALSEIGNTLVKSNAPKPNQRKKWRKSTIQLVTNAPPPPQPEVAEAPRRPDNKGHEASIPMKLPRAMRSVAASNVGNPFRERNAEKPEQSGANKEAGIPAAPTSNRRAKQTVDASTTDDYEKKFQQLELENQAYQKEVEELRFKLANGSSTSCESSAQKLRGEYIQKLTFLEDQVAVLTKKLDAQSQLSVLRRRGDEPTKQLHFEIQRLKAQKVQLQCKMKLESVQFRLQKASLEKEVLQLKKESRKNKHGMLKLLDSNQRLKTVLHRKNMEAFMATKRLRQLLESRKALSHKKDGARNGKIAAIQGIEHEFEETAELHELCAQYERQIEEMAEEAANLKDEAEAHQQEKSRCTCQEQEVDYLEKDLGITDLKEQFVSLSSLVGQLRLNKAELDIGNKSQGTVSQHSISVGSNSYKLVDDNTSSPSENLNVAKVKTASTLCCSCSKSSLCKTMKCRCRSTGGSCGVSCGCVASKCSNRELTVQIKLDESPQSETADGIWNGSDATEAEKDSTVASQGAMLLQNALVQKPAELNDDLGPRKKPLSDIGNLLANADAAKPAPKKKGRKPAIRLVTVNAEGKKAADDAMQEEG</sequence>
<dbReference type="PRINTS" id="PR00380">
    <property type="entry name" value="KINESINHEAVY"/>
</dbReference>
<keyword evidence="4 9" id="KW-0067">ATP-binding</keyword>
<keyword evidence="5 10" id="KW-0175">Coiled coil</keyword>
<organism evidence="13 14">
    <name type="scientific">Malus domestica</name>
    <name type="common">Apple</name>
    <name type="synonym">Pyrus malus</name>
    <dbReference type="NCBI Taxonomy" id="3750"/>
    <lineage>
        <taxon>Eukaryota</taxon>
        <taxon>Viridiplantae</taxon>
        <taxon>Streptophyta</taxon>
        <taxon>Embryophyta</taxon>
        <taxon>Tracheophyta</taxon>
        <taxon>Spermatophyta</taxon>
        <taxon>Magnoliopsida</taxon>
        <taxon>eudicotyledons</taxon>
        <taxon>Gunneridae</taxon>
        <taxon>Pentapetalae</taxon>
        <taxon>rosids</taxon>
        <taxon>fabids</taxon>
        <taxon>Rosales</taxon>
        <taxon>Rosaceae</taxon>
        <taxon>Amygdaloideae</taxon>
        <taxon>Maleae</taxon>
        <taxon>Malus</taxon>
    </lineage>
</organism>
<feature type="coiled-coil region" evidence="10">
    <location>
        <begin position="535"/>
        <end position="687"/>
    </location>
</feature>
<dbReference type="GO" id="GO:0071555">
    <property type="term" value="P:cell wall organization"/>
    <property type="evidence" value="ECO:0007669"/>
    <property type="project" value="UniProtKB-KW"/>
</dbReference>
<feature type="domain" description="Kinesin motor" evidence="12">
    <location>
        <begin position="6"/>
        <end position="347"/>
    </location>
</feature>
<feature type="region of interest" description="Disordered" evidence="11">
    <location>
        <begin position="1176"/>
        <end position="1262"/>
    </location>
</feature>
<dbReference type="PROSITE" id="PS00411">
    <property type="entry name" value="KINESIN_MOTOR_1"/>
    <property type="match status" value="1"/>
</dbReference>
<dbReference type="GO" id="GO:0051231">
    <property type="term" value="P:spindle elongation"/>
    <property type="evidence" value="ECO:0007669"/>
    <property type="project" value="TreeGrafter"/>
</dbReference>
<feature type="region of interest" description="Disordered" evidence="11">
    <location>
        <begin position="1630"/>
        <end position="1656"/>
    </location>
</feature>
<dbReference type="GO" id="GO:0055028">
    <property type="term" value="C:cortical microtubule"/>
    <property type="evidence" value="ECO:0007669"/>
    <property type="project" value="UniProtKB-ARBA"/>
</dbReference>
<comment type="subunit">
    <text evidence="1">Homodimer.</text>
</comment>
<dbReference type="Pfam" id="PF25764">
    <property type="entry name" value="KIF21A_4th"/>
    <property type="match status" value="2"/>
</dbReference>
<dbReference type="InterPro" id="IPR001752">
    <property type="entry name" value="Kinesin_motor_dom"/>
</dbReference>
<accession>A0A498HUD3</accession>
<name>A0A498HUD3_MALDO</name>
<dbReference type="FunFam" id="3.40.850.10:FF:000032">
    <property type="entry name" value="kinesin-like protein KIN-4A isoform X1"/>
    <property type="match status" value="1"/>
</dbReference>
<evidence type="ECO:0000259" key="12">
    <source>
        <dbReference type="PROSITE" id="PS50067"/>
    </source>
</evidence>
<feature type="compositionally biased region" description="Basic and acidic residues" evidence="11">
    <location>
        <begin position="1223"/>
        <end position="1232"/>
    </location>
</feature>
<dbReference type="STRING" id="3750.A0A498HUD3"/>
<dbReference type="InterPro" id="IPR019821">
    <property type="entry name" value="Kinesin_motor_CS"/>
</dbReference>
<dbReference type="InterPro" id="IPR027640">
    <property type="entry name" value="Kinesin-like_fam"/>
</dbReference>
<dbReference type="PANTHER" id="PTHR47969">
    <property type="entry name" value="CHROMOSOME-ASSOCIATED KINESIN KIF4A-RELATED"/>
    <property type="match status" value="1"/>
</dbReference>
<evidence type="ECO:0000313" key="14">
    <source>
        <dbReference type="Proteomes" id="UP000290289"/>
    </source>
</evidence>
<feature type="coiled-coil region" evidence="10">
    <location>
        <begin position="1459"/>
        <end position="1500"/>
    </location>
</feature>
<comment type="similarity">
    <text evidence="8">Belongs to the TRAFAC class myosin-kinesin ATPase superfamily. Kinesin family. KIN-4 subfamily.</text>
</comment>
<dbReference type="InterPro" id="IPR027417">
    <property type="entry name" value="P-loop_NTPase"/>
</dbReference>
<evidence type="ECO:0000256" key="8">
    <source>
        <dbReference type="ARBA" id="ARBA00061175"/>
    </source>
</evidence>
<gene>
    <name evidence="13" type="ORF">DVH24_016696</name>
</gene>
<feature type="coiled-coil region" evidence="10">
    <location>
        <begin position="779"/>
        <end position="813"/>
    </location>
</feature>
<feature type="region of interest" description="Disordered" evidence="11">
    <location>
        <begin position="976"/>
        <end position="1016"/>
    </location>
</feature>
<dbReference type="GO" id="GO:0003777">
    <property type="term" value="F:microtubule motor activity"/>
    <property type="evidence" value="ECO:0007669"/>
    <property type="project" value="InterPro"/>
</dbReference>
<feature type="region of interest" description="Disordered" evidence="11">
    <location>
        <begin position="1150"/>
        <end position="1169"/>
    </location>
</feature>
<dbReference type="Pfam" id="PF00225">
    <property type="entry name" value="Kinesin"/>
    <property type="match status" value="1"/>
</dbReference>
<evidence type="ECO:0000313" key="13">
    <source>
        <dbReference type="EMBL" id="RXH73874.1"/>
    </source>
</evidence>
<dbReference type="EMBL" id="RDQH01000341">
    <property type="protein sequence ID" value="RXH73874.1"/>
    <property type="molecule type" value="Genomic_DNA"/>
</dbReference>
<dbReference type="SMART" id="SM01114">
    <property type="entry name" value="CXC"/>
    <property type="match status" value="2"/>
</dbReference>
<evidence type="ECO:0000256" key="11">
    <source>
        <dbReference type="SAM" id="MobiDB-lite"/>
    </source>
</evidence>
<dbReference type="SUPFAM" id="SSF52540">
    <property type="entry name" value="P-loop containing nucleoside triphosphate hydrolases"/>
    <property type="match status" value="1"/>
</dbReference>
<dbReference type="GO" id="GO:0008017">
    <property type="term" value="F:microtubule binding"/>
    <property type="evidence" value="ECO:0007669"/>
    <property type="project" value="InterPro"/>
</dbReference>
<dbReference type="PANTHER" id="PTHR47969:SF6">
    <property type="entry name" value="KINESIN-LIKE PROTEIN KIN-4C"/>
    <property type="match status" value="1"/>
</dbReference>
<evidence type="ECO:0000256" key="10">
    <source>
        <dbReference type="SAM" id="Coils"/>
    </source>
</evidence>
<evidence type="ECO:0000256" key="4">
    <source>
        <dbReference type="ARBA" id="ARBA00022840"/>
    </source>
</evidence>
<evidence type="ECO:0000256" key="7">
    <source>
        <dbReference type="ARBA" id="ARBA00023316"/>
    </source>
</evidence>
<dbReference type="Proteomes" id="UP000290289">
    <property type="component" value="Chromosome 15"/>
</dbReference>
<keyword evidence="6 9" id="KW-0505">Motor protein</keyword>
<protein>
    <recommendedName>
        <fullName evidence="12">Kinesin motor domain-containing protein</fullName>
    </recommendedName>
</protein>
<feature type="compositionally biased region" description="Acidic residues" evidence="11">
    <location>
        <begin position="976"/>
        <end position="991"/>
    </location>
</feature>
<evidence type="ECO:0000256" key="6">
    <source>
        <dbReference type="ARBA" id="ARBA00023175"/>
    </source>
</evidence>
<dbReference type="InterPro" id="IPR036961">
    <property type="entry name" value="Kinesin_motor_dom_sf"/>
</dbReference>
<proteinExistence type="inferred from homology"/>
<dbReference type="GO" id="GO:0007018">
    <property type="term" value="P:microtubule-based movement"/>
    <property type="evidence" value="ECO:0007669"/>
    <property type="project" value="InterPro"/>
</dbReference>
<dbReference type="GO" id="GO:0005875">
    <property type="term" value="C:microtubule associated complex"/>
    <property type="evidence" value="ECO:0007669"/>
    <property type="project" value="TreeGrafter"/>
</dbReference>
<feature type="coiled-coil region" evidence="10">
    <location>
        <begin position="1350"/>
        <end position="1388"/>
    </location>
</feature>
<keyword evidence="14" id="KW-1185">Reference proteome</keyword>
<keyword evidence="2" id="KW-0493">Microtubule</keyword>
<comment type="caution">
    <text evidence="13">The sequence shown here is derived from an EMBL/GenBank/DDBJ whole genome shotgun (WGS) entry which is preliminary data.</text>
</comment>
<dbReference type="GO" id="GO:0005524">
    <property type="term" value="F:ATP binding"/>
    <property type="evidence" value="ECO:0007669"/>
    <property type="project" value="UniProtKB-UniRule"/>
</dbReference>
<dbReference type="InterPro" id="IPR033467">
    <property type="entry name" value="Tesmin/TSO1-like_CXC"/>
</dbReference>
<evidence type="ECO:0000256" key="2">
    <source>
        <dbReference type="ARBA" id="ARBA00022701"/>
    </source>
</evidence>